<dbReference type="VEuPathDB" id="TrichDB:TVAG_443590"/>
<dbReference type="VEuPathDB" id="TrichDB:TVAGG3_0235490"/>
<feature type="coiled-coil region" evidence="1">
    <location>
        <begin position="81"/>
        <end position="208"/>
    </location>
</feature>
<dbReference type="KEGG" id="tva:4761719"/>
<feature type="compositionally biased region" description="Acidic residues" evidence="2">
    <location>
        <begin position="296"/>
        <end position="305"/>
    </location>
</feature>
<keyword evidence="1" id="KW-0175">Coiled coil</keyword>
<name>A2ETY3_TRIV3</name>
<evidence type="ECO:0000313" key="4">
    <source>
        <dbReference type="Proteomes" id="UP000001542"/>
    </source>
</evidence>
<dbReference type="InParanoid" id="A2ETY3"/>
<organism evidence="3 4">
    <name type="scientific">Trichomonas vaginalis (strain ATCC PRA-98 / G3)</name>
    <dbReference type="NCBI Taxonomy" id="412133"/>
    <lineage>
        <taxon>Eukaryota</taxon>
        <taxon>Metamonada</taxon>
        <taxon>Parabasalia</taxon>
        <taxon>Trichomonadida</taxon>
        <taxon>Trichomonadidae</taxon>
        <taxon>Trichomonas</taxon>
    </lineage>
</organism>
<dbReference type="RefSeq" id="XP_001316094.1">
    <property type="nucleotide sequence ID" value="XM_001316059.1"/>
</dbReference>
<feature type="coiled-coil region" evidence="1">
    <location>
        <begin position="242"/>
        <end position="269"/>
    </location>
</feature>
<evidence type="ECO:0000256" key="1">
    <source>
        <dbReference type="SAM" id="Coils"/>
    </source>
</evidence>
<reference evidence="3" key="1">
    <citation type="submission" date="2006-10" db="EMBL/GenBank/DDBJ databases">
        <authorList>
            <person name="Amadeo P."/>
            <person name="Zhao Q."/>
            <person name="Wortman J."/>
            <person name="Fraser-Liggett C."/>
            <person name="Carlton J."/>
        </authorList>
    </citation>
    <scope>NUCLEOTIDE SEQUENCE</scope>
    <source>
        <strain evidence="3">G3</strain>
    </source>
</reference>
<reference evidence="3" key="2">
    <citation type="journal article" date="2007" name="Science">
        <title>Draft genome sequence of the sexually transmitted pathogen Trichomonas vaginalis.</title>
        <authorList>
            <person name="Carlton J.M."/>
            <person name="Hirt R.P."/>
            <person name="Silva J.C."/>
            <person name="Delcher A.L."/>
            <person name="Schatz M."/>
            <person name="Zhao Q."/>
            <person name="Wortman J.R."/>
            <person name="Bidwell S.L."/>
            <person name="Alsmark U.C.M."/>
            <person name="Besteiro S."/>
            <person name="Sicheritz-Ponten T."/>
            <person name="Noel C.J."/>
            <person name="Dacks J.B."/>
            <person name="Foster P.G."/>
            <person name="Simillion C."/>
            <person name="Van de Peer Y."/>
            <person name="Miranda-Saavedra D."/>
            <person name="Barton G.J."/>
            <person name="Westrop G.D."/>
            <person name="Mueller S."/>
            <person name="Dessi D."/>
            <person name="Fiori P.L."/>
            <person name="Ren Q."/>
            <person name="Paulsen I."/>
            <person name="Zhang H."/>
            <person name="Bastida-Corcuera F.D."/>
            <person name="Simoes-Barbosa A."/>
            <person name="Brown M.T."/>
            <person name="Hayes R.D."/>
            <person name="Mukherjee M."/>
            <person name="Okumura C.Y."/>
            <person name="Schneider R."/>
            <person name="Smith A.J."/>
            <person name="Vanacova S."/>
            <person name="Villalvazo M."/>
            <person name="Haas B.J."/>
            <person name="Pertea M."/>
            <person name="Feldblyum T.V."/>
            <person name="Utterback T.R."/>
            <person name="Shu C.L."/>
            <person name="Osoegawa K."/>
            <person name="de Jong P.J."/>
            <person name="Hrdy I."/>
            <person name="Horvathova L."/>
            <person name="Zubacova Z."/>
            <person name="Dolezal P."/>
            <person name="Malik S.B."/>
            <person name="Logsdon J.M. Jr."/>
            <person name="Henze K."/>
            <person name="Gupta A."/>
            <person name="Wang C.C."/>
            <person name="Dunne R.L."/>
            <person name="Upcroft J.A."/>
            <person name="Upcroft P."/>
            <person name="White O."/>
            <person name="Salzberg S.L."/>
            <person name="Tang P."/>
            <person name="Chiu C.-H."/>
            <person name="Lee Y.-S."/>
            <person name="Embley T.M."/>
            <person name="Coombs G.H."/>
            <person name="Mottram J.C."/>
            <person name="Tachezy J."/>
            <person name="Fraser-Liggett C.M."/>
            <person name="Johnson P.J."/>
        </authorList>
    </citation>
    <scope>NUCLEOTIDE SEQUENCE [LARGE SCALE GENOMIC DNA]</scope>
    <source>
        <strain evidence="3">G3</strain>
    </source>
</reference>
<feature type="region of interest" description="Disordered" evidence="2">
    <location>
        <begin position="292"/>
        <end position="336"/>
    </location>
</feature>
<gene>
    <name evidence="3" type="ORF">TVAG_443590</name>
</gene>
<dbReference type="OrthoDB" id="10478190at2759"/>
<keyword evidence="4" id="KW-1185">Reference proteome</keyword>
<accession>A2ETY3</accession>
<dbReference type="AlphaFoldDB" id="A2ETY3"/>
<feature type="compositionally biased region" description="Basic and acidic residues" evidence="2">
    <location>
        <begin position="325"/>
        <end position="336"/>
    </location>
</feature>
<protein>
    <submittedName>
        <fullName evidence="3">Uncharacterized protein</fullName>
    </submittedName>
</protein>
<proteinExistence type="predicted"/>
<dbReference type="Proteomes" id="UP000001542">
    <property type="component" value="Unassembled WGS sequence"/>
</dbReference>
<evidence type="ECO:0000256" key="2">
    <source>
        <dbReference type="SAM" id="MobiDB-lite"/>
    </source>
</evidence>
<sequence length="459" mass="53431">MPPRRAARPITQIKRTGDMDVDFVMFENDFLQNKIKATEEATEKNRELADQEIVKRRKTEDKQMQFYADAQDVRAYLSMKHNEKNRKKQYYEKKLQDTRERYKNLLTDLQSKLDKLKQSQDIELTQLTNTLKANKTRRDSLATVAALENQLKREIAEAEQTMKTESKHQGIQMSQAHAEYSDLVGRHEKELKESVMREEAKNRSMTQENLENTVIEMMIEKDAEKTKLTNEVKKSKAIAERNTELMEKNKQLYMNRDLLQSECDSLQKRISKNDATIRTFVDELKAHDQKLKIDAESEEVSDNEEQEKPSAKESPKASVVPELQTSEREANENSKPDREQLLNAFFDDSVNTLCTSIVKILQVIDQPHADEYVQFHEVFNTFEGRKKELRFLMSKLGNLTFENNQKELLPPIGLENIEGVDQEFTKKNLIDPQNKAILEFAGPIGNDEFPELIATQFFQ</sequence>
<evidence type="ECO:0000313" key="3">
    <source>
        <dbReference type="EMBL" id="EAY03871.1"/>
    </source>
</evidence>
<dbReference type="SMR" id="A2ETY3"/>
<feature type="compositionally biased region" description="Basic and acidic residues" evidence="2">
    <location>
        <begin position="306"/>
        <end position="315"/>
    </location>
</feature>
<dbReference type="EMBL" id="DS113491">
    <property type="protein sequence ID" value="EAY03871.1"/>
    <property type="molecule type" value="Genomic_DNA"/>
</dbReference>